<evidence type="ECO:0000313" key="3">
    <source>
        <dbReference type="EMBL" id="KAF6205444.1"/>
    </source>
</evidence>
<dbReference type="EMBL" id="WIXP02000009">
    <property type="protein sequence ID" value="KAF6205444.1"/>
    <property type="molecule type" value="Genomic_DNA"/>
</dbReference>
<sequence>MLSEQDKTDLINRFGIVMDEKIKELKKDIPSRDDMVMINQAITTISEENVKLKEEVSVLRKELSVVRERMKLVDSRHRSDNLIFNGLPHDKDSNLHEIVSSFIKNELGILDDPMIGDIIRLGGPAPGGPLKVKFLRGSFISKIFGKTIRLKDTTFGVDRDYPDDVRAARKKLFLIRKEIMRANGNVRVVIRSDIMTIGKEKFSWSDSIGITYEGKEGTPKLSEIIGIDMAQKVASLRSTGDSSKDSARPSNSTGARGRLDVGGS</sequence>
<evidence type="ECO:0000256" key="2">
    <source>
        <dbReference type="SAM" id="MobiDB-lite"/>
    </source>
</evidence>
<dbReference type="Proteomes" id="UP000466442">
    <property type="component" value="Linkage Group LG9"/>
</dbReference>
<keyword evidence="4" id="KW-1185">Reference proteome</keyword>
<gene>
    <name evidence="3" type="ORF">GE061_019616</name>
</gene>
<accession>A0A6A4K433</accession>
<feature type="region of interest" description="Disordered" evidence="2">
    <location>
        <begin position="235"/>
        <end position="264"/>
    </location>
</feature>
<dbReference type="AlphaFoldDB" id="A0A6A4K433"/>
<proteinExistence type="predicted"/>
<name>A0A6A4K433_APOLU</name>
<reference evidence="3" key="1">
    <citation type="journal article" date="2021" name="Mol. Ecol. Resour.">
        <title>Apolygus lucorum genome provides insights into omnivorousness and mesophyll feeding.</title>
        <authorList>
            <person name="Liu Y."/>
            <person name="Liu H."/>
            <person name="Wang H."/>
            <person name="Huang T."/>
            <person name="Liu B."/>
            <person name="Yang B."/>
            <person name="Yin L."/>
            <person name="Li B."/>
            <person name="Zhang Y."/>
            <person name="Zhang S."/>
            <person name="Jiang F."/>
            <person name="Zhang X."/>
            <person name="Ren Y."/>
            <person name="Wang B."/>
            <person name="Wang S."/>
            <person name="Lu Y."/>
            <person name="Wu K."/>
            <person name="Fan W."/>
            <person name="Wang G."/>
        </authorList>
    </citation>
    <scope>NUCLEOTIDE SEQUENCE</scope>
    <source>
        <strain evidence="3">12Hb</strain>
    </source>
</reference>
<comment type="caution">
    <text evidence="3">The sequence shown here is derived from an EMBL/GenBank/DDBJ whole genome shotgun (WGS) entry which is preliminary data.</text>
</comment>
<keyword evidence="1" id="KW-0175">Coiled coil</keyword>
<organism evidence="3 4">
    <name type="scientific">Apolygus lucorum</name>
    <name type="common">Small green plant bug</name>
    <name type="synonym">Lygocoris lucorum</name>
    <dbReference type="NCBI Taxonomy" id="248454"/>
    <lineage>
        <taxon>Eukaryota</taxon>
        <taxon>Metazoa</taxon>
        <taxon>Ecdysozoa</taxon>
        <taxon>Arthropoda</taxon>
        <taxon>Hexapoda</taxon>
        <taxon>Insecta</taxon>
        <taxon>Pterygota</taxon>
        <taxon>Neoptera</taxon>
        <taxon>Paraneoptera</taxon>
        <taxon>Hemiptera</taxon>
        <taxon>Heteroptera</taxon>
        <taxon>Panheteroptera</taxon>
        <taxon>Cimicomorpha</taxon>
        <taxon>Miridae</taxon>
        <taxon>Mirini</taxon>
        <taxon>Apolygus</taxon>
    </lineage>
</organism>
<feature type="coiled-coil region" evidence="1">
    <location>
        <begin position="42"/>
        <end position="69"/>
    </location>
</feature>
<dbReference type="OrthoDB" id="6777367at2759"/>
<evidence type="ECO:0000256" key="1">
    <source>
        <dbReference type="SAM" id="Coils"/>
    </source>
</evidence>
<evidence type="ECO:0000313" key="4">
    <source>
        <dbReference type="Proteomes" id="UP000466442"/>
    </source>
</evidence>
<protein>
    <submittedName>
        <fullName evidence="3">Uncharacterized protein</fullName>
    </submittedName>
</protein>